<name>A0A058Z9Y8_FONAL</name>
<feature type="compositionally biased region" description="Low complexity" evidence="1">
    <location>
        <begin position="181"/>
        <end position="195"/>
    </location>
</feature>
<dbReference type="RefSeq" id="XP_009494868.1">
    <property type="nucleotide sequence ID" value="XM_009496593.1"/>
</dbReference>
<accession>A0A058Z9Y8</accession>
<proteinExistence type="predicted"/>
<dbReference type="GeneID" id="20527404"/>
<protein>
    <submittedName>
        <fullName evidence="2">Uncharacterized protein</fullName>
    </submittedName>
</protein>
<dbReference type="Proteomes" id="UP000030693">
    <property type="component" value="Unassembled WGS sequence"/>
</dbReference>
<evidence type="ECO:0000313" key="2">
    <source>
        <dbReference type="EMBL" id="KCV70352.1"/>
    </source>
</evidence>
<reference evidence="2" key="1">
    <citation type="submission" date="2013-04" db="EMBL/GenBank/DDBJ databases">
        <title>The Genome Sequence of Fonticula alba ATCC 38817.</title>
        <authorList>
            <consortium name="The Broad Institute Genomics Platform"/>
            <person name="Russ C."/>
            <person name="Cuomo C."/>
            <person name="Burger G."/>
            <person name="Gray M.W."/>
            <person name="Holland P.W.H."/>
            <person name="King N."/>
            <person name="Lang F.B.F."/>
            <person name="Roger A.J."/>
            <person name="Ruiz-Trillo I."/>
            <person name="Brown M."/>
            <person name="Walker B."/>
            <person name="Young S."/>
            <person name="Zeng Q."/>
            <person name="Gargeya S."/>
            <person name="Fitzgerald M."/>
            <person name="Haas B."/>
            <person name="Abouelleil A."/>
            <person name="Allen A.W."/>
            <person name="Alvarado L."/>
            <person name="Arachchi H.M."/>
            <person name="Berlin A.M."/>
            <person name="Chapman S.B."/>
            <person name="Gainer-Dewar J."/>
            <person name="Goldberg J."/>
            <person name="Griggs A."/>
            <person name="Gujja S."/>
            <person name="Hansen M."/>
            <person name="Howarth C."/>
            <person name="Imamovic A."/>
            <person name="Ireland A."/>
            <person name="Larimer J."/>
            <person name="McCowan C."/>
            <person name="Murphy C."/>
            <person name="Pearson M."/>
            <person name="Poon T.W."/>
            <person name="Priest M."/>
            <person name="Roberts A."/>
            <person name="Saif S."/>
            <person name="Shea T."/>
            <person name="Sisk P."/>
            <person name="Sykes S."/>
            <person name="Wortman J."/>
            <person name="Nusbaum C."/>
            <person name="Birren B."/>
        </authorList>
    </citation>
    <scope>NUCLEOTIDE SEQUENCE [LARGE SCALE GENOMIC DNA]</scope>
    <source>
        <strain evidence="2">ATCC 38817</strain>
    </source>
</reference>
<keyword evidence="3" id="KW-1185">Reference proteome</keyword>
<sequence length="532" mass="53639">MPLSVLPVAAWCGRVLGHAWQVDEAVAAAPGAGPPAARTVVHLYVDSFAYQAVASSWGWPGFLSSPGLLRGALLSGVYCLEGRGRLSPRLGPADGPAPAGPRPEPGPAEADLGQLDGPQAQLLFLVRDLKYPTLEHISGVVFSRLRRGTARAGGRPGPGAAFSSVRILCCLRSSHHSYQTAGRAPAGSPGPGADRPGPPQEQNLLRFRDVARVLAASIARDLDPGAALPSVTVEHWPLCVSAIGMRAPPPGAAAMAAMAAAAAAAAAAPAPGWLFHLPLLADVGPELLLRLCPQADRPLASEIALRAGLAVFDWFRSAAAFGRAAATPGQPAPPAASIGAIHGLGDLAGRQAALVLSLLRDGVPLPTASSVAEDPALLGRLRDSAPAPGHSPGAVTVLVVDRSADWSPVFGPDPSLISRALASVSSMAGLEPVAGPSPDAEDPAAEGPQVLAFLQPGHFPLSVPVLRPGGVAPGGAPARLDAAPPRAALFTGLSVADCLVDLPGPGSSVSLCVWGVLSGLSVGVLSPPGARV</sequence>
<dbReference type="EMBL" id="KB932204">
    <property type="protein sequence ID" value="KCV70352.1"/>
    <property type="molecule type" value="Genomic_DNA"/>
</dbReference>
<feature type="region of interest" description="Disordered" evidence="1">
    <location>
        <begin position="89"/>
        <end position="113"/>
    </location>
</feature>
<dbReference type="AlphaFoldDB" id="A0A058Z9Y8"/>
<evidence type="ECO:0000313" key="3">
    <source>
        <dbReference type="Proteomes" id="UP000030693"/>
    </source>
</evidence>
<organism evidence="2">
    <name type="scientific">Fonticula alba</name>
    <name type="common">Slime mold</name>
    <dbReference type="NCBI Taxonomy" id="691883"/>
    <lineage>
        <taxon>Eukaryota</taxon>
        <taxon>Rotosphaerida</taxon>
        <taxon>Fonticulaceae</taxon>
        <taxon>Fonticula</taxon>
    </lineage>
</organism>
<feature type="region of interest" description="Disordered" evidence="1">
    <location>
        <begin position="179"/>
        <end position="201"/>
    </location>
</feature>
<evidence type="ECO:0000256" key="1">
    <source>
        <dbReference type="SAM" id="MobiDB-lite"/>
    </source>
</evidence>
<gene>
    <name evidence="2" type="ORF">H696_02679</name>
</gene>